<dbReference type="AlphaFoldDB" id="A0A099IAH3"/>
<dbReference type="SUPFAM" id="SSF56300">
    <property type="entry name" value="Metallo-dependent phosphatases"/>
    <property type="match status" value="1"/>
</dbReference>
<dbReference type="GO" id="GO:0016791">
    <property type="term" value="F:phosphatase activity"/>
    <property type="evidence" value="ECO:0007669"/>
    <property type="project" value="TreeGrafter"/>
</dbReference>
<dbReference type="Gene3D" id="3.60.21.10">
    <property type="match status" value="1"/>
</dbReference>
<dbReference type="EMBL" id="JQIF01000001">
    <property type="protein sequence ID" value="KGJ55029.1"/>
    <property type="molecule type" value="Genomic_DNA"/>
</dbReference>
<dbReference type="InterPro" id="IPR029052">
    <property type="entry name" value="Metallo-depent_PP-like"/>
</dbReference>
<evidence type="ECO:0000313" key="2">
    <source>
        <dbReference type="EMBL" id="KGJ55029.1"/>
    </source>
</evidence>
<proteinExistence type="predicted"/>
<dbReference type="RefSeq" id="WP_044903323.1">
    <property type="nucleotide sequence ID" value="NZ_JQIF01000001.1"/>
</dbReference>
<protein>
    <submittedName>
        <fullName evidence="2">Serine/threonine protein phosphatase</fullName>
    </submittedName>
</protein>
<dbReference type="GO" id="GO:0008803">
    <property type="term" value="F:bis(5'-nucleosyl)-tetraphosphatase (symmetrical) activity"/>
    <property type="evidence" value="ECO:0007669"/>
    <property type="project" value="TreeGrafter"/>
</dbReference>
<sequence>MFDRSIHSYSVLSDSRRIIAISDIHGNLPVFKKLLRKIAFDPEKDALFLVGDLLEKGPYNLETLYYIMELSRHPHVHPMIGNCDVVCRNVLYDTRLEFLQNILLNRPNSILHEMAQRVGQRIDIETDMAALSRKLRKVFLRELTFIDRLPHVIETERFIFAHAGIRDEKTYGRDMRDIMVQDLFMKEAGSFHKYIVVGHLPVSEYRKDICCFNPIIDTRRHIISIDGGNEVKSAGQLNALIYEQGRFQFACSDHLKKARITRDILPVNRTPFFITWHEGQVHMLRDEGACCLCRHEASGKVMHIAKEFLFYKGKELHACDFTNYQIPARCGDLVKIVSQTRNAVLVKKQGLMGWIPADALALES</sequence>
<comment type="caution">
    <text evidence="2">The sequence shown here is derived from an EMBL/GenBank/DDBJ whole genome shotgun (WGS) entry which is preliminary data.</text>
</comment>
<dbReference type="GO" id="GO:0110154">
    <property type="term" value="P:RNA decapping"/>
    <property type="evidence" value="ECO:0007669"/>
    <property type="project" value="TreeGrafter"/>
</dbReference>
<evidence type="ECO:0000313" key="3">
    <source>
        <dbReference type="Proteomes" id="UP000030008"/>
    </source>
</evidence>
<dbReference type="InterPro" id="IPR050126">
    <property type="entry name" value="Ap4A_hydrolase"/>
</dbReference>
<dbReference type="InterPro" id="IPR004843">
    <property type="entry name" value="Calcineurin-like_PHP"/>
</dbReference>
<name>A0A099IAH3_CLOIN</name>
<reference evidence="2 3" key="1">
    <citation type="submission" date="2014-08" db="EMBL/GenBank/DDBJ databases">
        <title>Clostridium innocuum, an unnegligible vancomycin-resistant pathogen causing extra-intestinal infections.</title>
        <authorList>
            <person name="Feng Y."/>
            <person name="Chiu C.-H."/>
        </authorList>
    </citation>
    <scope>NUCLEOTIDE SEQUENCE [LARGE SCALE GENOMIC DNA]</scope>
    <source>
        <strain evidence="2 3">AN88</strain>
    </source>
</reference>
<evidence type="ECO:0000259" key="1">
    <source>
        <dbReference type="Pfam" id="PF00149"/>
    </source>
</evidence>
<accession>A0A099IAH3</accession>
<dbReference type="Pfam" id="PF00149">
    <property type="entry name" value="Metallophos"/>
    <property type="match status" value="1"/>
</dbReference>
<gene>
    <name evidence="2" type="ORF">CIAN88_00175</name>
</gene>
<dbReference type="PANTHER" id="PTHR42850:SF4">
    <property type="entry name" value="ZINC-DEPENDENT ENDOPOLYPHOSPHATASE"/>
    <property type="match status" value="1"/>
</dbReference>
<dbReference type="Proteomes" id="UP000030008">
    <property type="component" value="Unassembled WGS sequence"/>
</dbReference>
<dbReference type="GO" id="GO:0005737">
    <property type="term" value="C:cytoplasm"/>
    <property type="evidence" value="ECO:0007669"/>
    <property type="project" value="TreeGrafter"/>
</dbReference>
<dbReference type="PANTHER" id="PTHR42850">
    <property type="entry name" value="METALLOPHOSPHOESTERASE"/>
    <property type="match status" value="1"/>
</dbReference>
<feature type="domain" description="Calcineurin-like phosphoesterase" evidence="1">
    <location>
        <begin position="17"/>
        <end position="206"/>
    </location>
</feature>
<organism evidence="2 3">
    <name type="scientific">Clostridium innocuum</name>
    <dbReference type="NCBI Taxonomy" id="1522"/>
    <lineage>
        <taxon>Bacteria</taxon>
        <taxon>Bacillati</taxon>
        <taxon>Bacillota</taxon>
        <taxon>Clostridia</taxon>
        <taxon>Eubacteriales</taxon>
        <taxon>Clostridiaceae</taxon>
        <taxon>Clostridium</taxon>
    </lineage>
</organism>